<comment type="caution">
    <text evidence="1">The sequence shown here is derived from an EMBL/GenBank/DDBJ whole genome shotgun (WGS) entry which is preliminary data.</text>
</comment>
<organism evidence="1 2">
    <name type="scientific">Mauremys mutica</name>
    <name type="common">yellowpond turtle</name>
    <dbReference type="NCBI Taxonomy" id="74926"/>
    <lineage>
        <taxon>Eukaryota</taxon>
        <taxon>Metazoa</taxon>
        <taxon>Chordata</taxon>
        <taxon>Craniata</taxon>
        <taxon>Vertebrata</taxon>
        <taxon>Euteleostomi</taxon>
        <taxon>Archelosauria</taxon>
        <taxon>Testudinata</taxon>
        <taxon>Testudines</taxon>
        <taxon>Cryptodira</taxon>
        <taxon>Durocryptodira</taxon>
        <taxon>Testudinoidea</taxon>
        <taxon>Geoemydidae</taxon>
        <taxon>Geoemydinae</taxon>
        <taxon>Mauremys</taxon>
    </lineage>
</organism>
<dbReference type="AlphaFoldDB" id="A0A9D3XPV4"/>
<accession>A0A9D3XPV4</accession>
<evidence type="ECO:0000313" key="2">
    <source>
        <dbReference type="Proteomes" id="UP000827986"/>
    </source>
</evidence>
<evidence type="ECO:0000313" key="1">
    <source>
        <dbReference type="EMBL" id="KAH1183188.1"/>
    </source>
</evidence>
<reference evidence="1" key="1">
    <citation type="submission" date="2021-09" db="EMBL/GenBank/DDBJ databases">
        <title>The genome of Mauremys mutica provides insights into the evolution of semi-aquatic lifestyle.</title>
        <authorList>
            <person name="Gong S."/>
            <person name="Gao Y."/>
        </authorList>
    </citation>
    <scope>NUCLEOTIDE SEQUENCE</scope>
    <source>
        <strain evidence="1">MM-2020</strain>
        <tissue evidence="1">Muscle</tissue>
    </source>
</reference>
<protein>
    <submittedName>
        <fullName evidence="1">Uncharacterized protein</fullName>
    </submittedName>
</protein>
<name>A0A9D3XPV4_9SAUR</name>
<dbReference type="EMBL" id="JAHDVG010000466">
    <property type="protein sequence ID" value="KAH1183188.1"/>
    <property type="molecule type" value="Genomic_DNA"/>
</dbReference>
<proteinExistence type="predicted"/>
<gene>
    <name evidence="1" type="ORF">KIL84_004680</name>
</gene>
<dbReference type="Proteomes" id="UP000827986">
    <property type="component" value="Unassembled WGS sequence"/>
</dbReference>
<keyword evidence="2" id="KW-1185">Reference proteome</keyword>
<sequence length="116" mass="11621">MRVNACGCMQGPTPVGQHARDTAAGLHEAKPSASGWCFCPGQSQLGGAKPAGGSPLGPPSGQCQPEPPAALGCLTLAAADFLAEALGRCSSSCFALGTVELQLLHYPSPVLYALTA</sequence>